<dbReference type="EnsemblPlants" id="LPERR04G23020.1">
    <property type="protein sequence ID" value="LPERR04G23020.1"/>
    <property type="gene ID" value="LPERR04G23020"/>
</dbReference>
<feature type="region of interest" description="Disordered" evidence="1">
    <location>
        <begin position="189"/>
        <end position="210"/>
    </location>
</feature>
<reference evidence="2" key="3">
    <citation type="submission" date="2015-04" db="UniProtKB">
        <authorList>
            <consortium name="EnsemblPlants"/>
        </authorList>
    </citation>
    <scope>IDENTIFICATION</scope>
</reference>
<reference evidence="2 3" key="1">
    <citation type="submission" date="2012-08" db="EMBL/GenBank/DDBJ databases">
        <title>Oryza genome evolution.</title>
        <authorList>
            <person name="Wing R.A."/>
        </authorList>
    </citation>
    <scope>NUCLEOTIDE SEQUENCE</scope>
</reference>
<feature type="compositionally biased region" description="Low complexity" evidence="1">
    <location>
        <begin position="73"/>
        <end position="85"/>
    </location>
</feature>
<dbReference type="AlphaFoldDB" id="A0A0D9WAB3"/>
<organism evidence="2 3">
    <name type="scientific">Leersia perrieri</name>
    <dbReference type="NCBI Taxonomy" id="77586"/>
    <lineage>
        <taxon>Eukaryota</taxon>
        <taxon>Viridiplantae</taxon>
        <taxon>Streptophyta</taxon>
        <taxon>Embryophyta</taxon>
        <taxon>Tracheophyta</taxon>
        <taxon>Spermatophyta</taxon>
        <taxon>Magnoliopsida</taxon>
        <taxon>Liliopsida</taxon>
        <taxon>Poales</taxon>
        <taxon>Poaceae</taxon>
        <taxon>BOP clade</taxon>
        <taxon>Oryzoideae</taxon>
        <taxon>Oryzeae</taxon>
        <taxon>Oryzinae</taxon>
        <taxon>Leersia</taxon>
    </lineage>
</organism>
<dbReference type="Gramene" id="LPERR04G23020.1">
    <property type="protein sequence ID" value="LPERR04G23020.1"/>
    <property type="gene ID" value="LPERR04G23020"/>
</dbReference>
<dbReference type="Proteomes" id="UP000032180">
    <property type="component" value="Chromosome 4"/>
</dbReference>
<sequence>MAIVDDLSALRQSSIAMQNTITDIKDGLDKVTELVWALRAAFEAKETASPSPASSPQPAPAPRSGSLDSTVGLPPTTQQPLAAAPISQPSPVSKAVVVLSCLTTVQPAFAVSPSSHPPPRNAVARRCHVLFRPTHQIFKRRASRTTPGTRRQPDPCRQDPLPGGSYPRAWPWQRRRLFCTHRKRRWRLPRAASRSRRLPRAPSRSRPGDASWRPRAVLRFMAALFSRAYGVRRLGLGTSCAAWLPDARLRQEARRRFSHATGAELHSLEPGFPHGDAGPHGPQYGGLRGEEELQHRSFRAAGARLGFLLAALAGARLPCNMRAGWVHGISASLVRLVCSNAYAVDATICFTATGAAHAAPWAVLGVKMCWPSRCRTIPHQSQQGWLLGPAAQLAVNPLRCYWVSRLLRGCRALLSLKGLGWGPPRHHDSRATSKSRVLLDLFSFQNNLTSRDVKGLLLEDEFRHQFKRRLLRTRPDCSSRASCI</sequence>
<feature type="compositionally biased region" description="Basic residues" evidence="1">
    <location>
        <begin position="189"/>
        <end position="199"/>
    </location>
</feature>
<evidence type="ECO:0000256" key="1">
    <source>
        <dbReference type="SAM" id="MobiDB-lite"/>
    </source>
</evidence>
<dbReference type="HOGENOM" id="CLU_572909_0_0_1"/>
<proteinExistence type="predicted"/>
<feature type="region of interest" description="Disordered" evidence="1">
    <location>
        <begin position="268"/>
        <end position="287"/>
    </location>
</feature>
<dbReference type="STRING" id="77586.A0A0D9WAB3"/>
<evidence type="ECO:0000313" key="2">
    <source>
        <dbReference type="EnsemblPlants" id="LPERR04G23020.1"/>
    </source>
</evidence>
<name>A0A0D9WAB3_9ORYZ</name>
<protein>
    <submittedName>
        <fullName evidence="2">Uncharacterized protein</fullName>
    </submittedName>
</protein>
<reference evidence="3" key="2">
    <citation type="submission" date="2013-12" db="EMBL/GenBank/DDBJ databases">
        <authorList>
            <person name="Yu Y."/>
            <person name="Lee S."/>
            <person name="de Baynast K."/>
            <person name="Wissotski M."/>
            <person name="Liu L."/>
            <person name="Talag J."/>
            <person name="Goicoechea J."/>
            <person name="Angelova A."/>
            <person name="Jetty R."/>
            <person name="Kudrna D."/>
            <person name="Golser W."/>
            <person name="Rivera L."/>
            <person name="Zhang J."/>
            <person name="Wing R."/>
        </authorList>
    </citation>
    <scope>NUCLEOTIDE SEQUENCE</scope>
</reference>
<feature type="region of interest" description="Disordered" evidence="1">
    <location>
        <begin position="46"/>
        <end position="87"/>
    </location>
</feature>
<evidence type="ECO:0000313" key="3">
    <source>
        <dbReference type="Proteomes" id="UP000032180"/>
    </source>
</evidence>
<accession>A0A0D9WAB3</accession>
<keyword evidence="3" id="KW-1185">Reference proteome</keyword>
<feature type="region of interest" description="Disordered" evidence="1">
    <location>
        <begin position="138"/>
        <end position="167"/>
    </location>
</feature>